<dbReference type="NCBIfam" id="TIGR00254">
    <property type="entry name" value="GGDEF"/>
    <property type="match status" value="1"/>
</dbReference>
<evidence type="ECO:0000256" key="1">
    <source>
        <dbReference type="ARBA" id="ARBA00012528"/>
    </source>
</evidence>
<dbReference type="EMBL" id="PTIT01000006">
    <property type="protein sequence ID" value="PPK52321.1"/>
    <property type="molecule type" value="Genomic_DNA"/>
</dbReference>
<dbReference type="EMBL" id="PTIU01000006">
    <property type="protein sequence ID" value="PPK55297.1"/>
    <property type="molecule type" value="Genomic_DNA"/>
</dbReference>
<dbReference type="SMART" id="SM00267">
    <property type="entry name" value="GGDEF"/>
    <property type="match status" value="1"/>
</dbReference>
<evidence type="ECO:0000313" key="8">
    <source>
        <dbReference type="Proteomes" id="UP000239648"/>
    </source>
</evidence>
<dbReference type="GO" id="GO:0005886">
    <property type="term" value="C:plasma membrane"/>
    <property type="evidence" value="ECO:0007669"/>
    <property type="project" value="TreeGrafter"/>
</dbReference>
<dbReference type="EC" id="2.7.7.65" evidence="1"/>
<dbReference type="GO" id="GO:0043709">
    <property type="term" value="P:cell adhesion involved in single-species biofilm formation"/>
    <property type="evidence" value="ECO:0007669"/>
    <property type="project" value="TreeGrafter"/>
</dbReference>
<feature type="transmembrane region" description="Helical" evidence="3">
    <location>
        <begin position="91"/>
        <end position="106"/>
    </location>
</feature>
<proteinExistence type="predicted"/>
<organism evidence="6 7">
    <name type="scientific">Marinobacter persicus</name>
    <dbReference type="NCBI Taxonomy" id="930118"/>
    <lineage>
        <taxon>Bacteria</taxon>
        <taxon>Pseudomonadati</taxon>
        <taxon>Pseudomonadota</taxon>
        <taxon>Gammaproteobacteria</taxon>
        <taxon>Pseudomonadales</taxon>
        <taxon>Marinobacteraceae</taxon>
        <taxon>Marinobacter</taxon>
    </lineage>
</organism>
<evidence type="ECO:0000313" key="7">
    <source>
        <dbReference type="Proteomes" id="UP000239446"/>
    </source>
</evidence>
<accession>A0A2S6G897</accession>
<dbReference type="AlphaFoldDB" id="A0A2S6G897"/>
<evidence type="ECO:0000313" key="6">
    <source>
        <dbReference type="EMBL" id="PPK55297.1"/>
    </source>
</evidence>
<feature type="transmembrane region" description="Helical" evidence="3">
    <location>
        <begin position="134"/>
        <end position="154"/>
    </location>
</feature>
<dbReference type="OrthoDB" id="6359365at2"/>
<dbReference type="GO" id="GO:0052621">
    <property type="term" value="F:diguanylate cyclase activity"/>
    <property type="evidence" value="ECO:0007669"/>
    <property type="project" value="UniProtKB-EC"/>
</dbReference>
<keyword evidence="8" id="KW-1185">Reference proteome</keyword>
<name>A0A2S6G897_9GAMM</name>
<keyword evidence="3" id="KW-0812">Transmembrane</keyword>
<dbReference type="PANTHER" id="PTHR45138">
    <property type="entry name" value="REGULATORY COMPONENTS OF SENSORY TRANSDUCTION SYSTEM"/>
    <property type="match status" value="1"/>
</dbReference>
<evidence type="ECO:0000259" key="4">
    <source>
        <dbReference type="PROSITE" id="PS50887"/>
    </source>
</evidence>
<dbReference type="RefSeq" id="WP_104415579.1">
    <property type="nucleotide sequence ID" value="NZ_PTIT01000006.1"/>
</dbReference>
<sequence>MTETRLRTWTHAGGYTLAAGFIAILALQNLRYGFYNLFYLGLAMAAVLLVGLAYTVICRRHQLSAPGHAILLTLINAGLAATVVTLDAPGIGHWAAPLVVLNLLILPLRRGLLLSAALLVPVLLVSWFTSPLVAALNLTGGLLLLLAITAWYAWRYDHMAESAKDLALTDPVTGAQNPRFLDETLQKEISRAIATGHPLSMIALDLDHAEEIRSLHGTRGLQTLLRNITRQLFDIIRAGDSLYSGDDAMFFLVLPFTPEEGVRVIAERIRRSISEQEWPEVGPVAISLGCTTRSSDDTQAETLKARALQAMAEARQRGADTAWFIPGEPAQA</sequence>
<feature type="transmembrane region" description="Helical" evidence="3">
    <location>
        <begin position="69"/>
        <end position="85"/>
    </location>
</feature>
<dbReference type="GO" id="GO:1902201">
    <property type="term" value="P:negative regulation of bacterial-type flagellum-dependent cell motility"/>
    <property type="evidence" value="ECO:0007669"/>
    <property type="project" value="TreeGrafter"/>
</dbReference>
<dbReference type="InterPro" id="IPR000160">
    <property type="entry name" value="GGDEF_dom"/>
</dbReference>
<dbReference type="Pfam" id="PF00990">
    <property type="entry name" value="GGDEF"/>
    <property type="match status" value="1"/>
</dbReference>
<dbReference type="PROSITE" id="PS50887">
    <property type="entry name" value="GGDEF"/>
    <property type="match status" value="1"/>
</dbReference>
<dbReference type="Gene3D" id="3.30.70.270">
    <property type="match status" value="1"/>
</dbReference>
<dbReference type="CDD" id="cd01949">
    <property type="entry name" value="GGDEF"/>
    <property type="match status" value="1"/>
</dbReference>
<dbReference type="Proteomes" id="UP000239648">
    <property type="component" value="Unassembled WGS sequence"/>
</dbReference>
<evidence type="ECO:0000256" key="3">
    <source>
        <dbReference type="SAM" id="Phobius"/>
    </source>
</evidence>
<feature type="transmembrane region" description="Helical" evidence="3">
    <location>
        <begin position="12"/>
        <end position="31"/>
    </location>
</feature>
<comment type="caution">
    <text evidence="6">The sequence shown here is derived from an EMBL/GenBank/DDBJ whole genome shotgun (WGS) entry which is preliminary data.</text>
</comment>
<protein>
    <recommendedName>
        <fullName evidence="1">diguanylate cyclase</fullName>
        <ecNumber evidence="1">2.7.7.65</ecNumber>
    </recommendedName>
</protein>
<feature type="transmembrane region" description="Helical" evidence="3">
    <location>
        <begin position="37"/>
        <end position="57"/>
    </location>
</feature>
<dbReference type="InterPro" id="IPR043128">
    <property type="entry name" value="Rev_trsase/Diguanyl_cyclase"/>
</dbReference>
<keyword evidence="3" id="KW-0472">Membrane</keyword>
<keyword evidence="3" id="KW-1133">Transmembrane helix</keyword>
<comment type="catalytic activity">
    <reaction evidence="2">
        <text>2 GTP = 3',3'-c-di-GMP + 2 diphosphate</text>
        <dbReference type="Rhea" id="RHEA:24898"/>
        <dbReference type="ChEBI" id="CHEBI:33019"/>
        <dbReference type="ChEBI" id="CHEBI:37565"/>
        <dbReference type="ChEBI" id="CHEBI:58805"/>
        <dbReference type="EC" id="2.7.7.65"/>
    </reaction>
</comment>
<evidence type="ECO:0000313" key="5">
    <source>
        <dbReference type="EMBL" id="PPK52321.1"/>
    </source>
</evidence>
<reference evidence="6 7" key="2">
    <citation type="submission" date="2018-02" db="EMBL/GenBank/DDBJ databases">
        <title>Subsurface microbial communities from deep shales in Ohio and West Virginia, USA.</title>
        <authorList>
            <person name="Wrighton K."/>
        </authorList>
    </citation>
    <scope>NUCLEOTIDE SEQUENCE [LARGE SCALE GENOMIC DNA]</scope>
    <source>
        <strain evidence="6 7">UTICA-S1B9</strain>
    </source>
</reference>
<evidence type="ECO:0000256" key="2">
    <source>
        <dbReference type="ARBA" id="ARBA00034247"/>
    </source>
</evidence>
<dbReference type="SUPFAM" id="SSF55073">
    <property type="entry name" value="Nucleotide cyclase"/>
    <property type="match status" value="1"/>
</dbReference>
<gene>
    <name evidence="6" type="ORF">B0H24_100658</name>
    <name evidence="5" type="ORF">BY455_10658</name>
</gene>
<dbReference type="PANTHER" id="PTHR45138:SF9">
    <property type="entry name" value="DIGUANYLATE CYCLASE DGCM-RELATED"/>
    <property type="match status" value="1"/>
</dbReference>
<feature type="domain" description="GGDEF" evidence="4">
    <location>
        <begin position="197"/>
        <end position="327"/>
    </location>
</feature>
<dbReference type="InterPro" id="IPR029787">
    <property type="entry name" value="Nucleotide_cyclase"/>
</dbReference>
<reference evidence="5 8" key="1">
    <citation type="submission" date="2018-02" db="EMBL/GenBank/DDBJ databases">
        <title>Deep subsurface shale carbon reservoir microbial communities from Ohio and West Virginia, USA.</title>
        <authorList>
            <person name="Wrighton K."/>
        </authorList>
    </citation>
    <scope>NUCLEOTIDE SEQUENCE [LARGE SCALE GENOMIC DNA]</scope>
    <source>
        <strain evidence="5 8">UTICA-S1B6</strain>
    </source>
</reference>
<dbReference type="InterPro" id="IPR050469">
    <property type="entry name" value="Diguanylate_Cyclase"/>
</dbReference>
<feature type="transmembrane region" description="Helical" evidence="3">
    <location>
        <begin position="111"/>
        <end position="128"/>
    </location>
</feature>
<dbReference type="Proteomes" id="UP000239446">
    <property type="component" value="Unassembled WGS sequence"/>
</dbReference>